<dbReference type="EMBL" id="ATHL01000113">
    <property type="protein sequence ID" value="EQB10284.1"/>
    <property type="molecule type" value="Genomic_DNA"/>
</dbReference>
<accession>T0IKW3</accession>
<organism evidence="2 3">
    <name type="scientific">Novosphingobium lindaniclasticum LE124</name>
    <dbReference type="NCBI Taxonomy" id="1096930"/>
    <lineage>
        <taxon>Bacteria</taxon>
        <taxon>Pseudomonadati</taxon>
        <taxon>Pseudomonadota</taxon>
        <taxon>Alphaproteobacteria</taxon>
        <taxon>Sphingomonadales</taxon>
        <taxon>Sphingomonadaceae</taxon>
        <taxon>Novosphingobium</taxon>
    </lineage>
</organism>
<protein>
    <submittedName>
        <fullName evidence="2">Uncharacterized protein</fullName>
    </submittedName>
</protein>
<keyword evidence="1" id="KW-1133">Transmembrane helix</keyword>
<dbReference type="eggNOG" id="ENOG5033W8A">
    <property type="taxonomic scope" value="Bacteria"/>
</dbReference>
<keyword evidence="1" id="KW-0472">Membrane</keyword>
<dbReference type="AlphaFoldDB" id="T0IKW3"/>
<feature type="transmembrane region" description="Helical" evidence="1">
    <location>
        <begin position="23"/>
        <end position="49"/>
    </location>
</feature>
<proteinExistence type="predicted"/>
<dbReference type="PATRIC" id="fig|1096930.3.peg.3421"/>
<name>T0IKW3_9SPHN</name>
<evidence type="ECO:0000256" key="1">
    <source>
        <dbReference type="SAM" id="Phobius"/>
    </source>
</evidence>
<feature type="transmembrane region" description="Helical" evidence="1">
    <location>
        <begin position="81"/>
        <end position="102"/>
    </location>
</feature>
<sequence length="103" mass="11766">MGALVESYRYNKGRMSQFTPLEIANWMAIYLATSLCCAIAMVLSVSVALHELWKDPVWEDARSVKGAALLLPRIWWRWQKLYLLSTPVTLGIIGYFAASLSWR</sequence>
<reference evidence="2 3" key="1">
    <citation type="journal article" date="2013" name="Genome Announc.">
        <title>Genome Sequence of Novosphingobium lindaniclasticum LE124T, Isolated from a Hexachlorocyclohexane Dumpsite.</title>
        <authorList>
            <person name="Saxena A."/>
            <person name="Nayyar N."/>
            <person name="Sangwan N."/>
            <person name="Kumari R."/>
            <person name="Khurana J.P."/>
            <person name="Lal R."/>
        </authorList>
    </citation>
    <scope>NUCLEOTIDE SEQUENCE [LARGE SCALE GENOMIC DNA]</scope>
    <source>
        <strain evidence="2 3">LE124</strain>
    </source>
</reference>
<comment type="caution">
    <text evidence="2">The sequence shown here is derived from an EMBL/GenBank/DDBJ whole genome shotgun (WGS) entry which is preliminary data.</text>
</comment>
<evidence type="ECO:0000313" key="3">
    <source>
        <dbReference type="Proteomes" id="UP000015527"/>
    </source>
</evidence>
<gene>
    <name evidence="2" type="ORF">L284_17250</name>
</gene>
<keyword evidence="3" id="KW-1185">Reference proteome</keyword>
<dbReference type="Proteomes" id="UP000015527">
    <property type="component" value="Unassembled WGS sequence"/>
</dbReference>
<keyword evidence="1" id="KW-0812">Transmembrane</keyword>
<evidence type="ECO:0000313" key="2">
    <source>
        <dbReference type="EMBL" id="EQB10284.1"/>
    </source>
</evidence>